<dbReference type="UniPathway" id="UPA00068">
    <property type="reaction ID" value="UER00113"/>
</dbReference>
<dbReference type="CDD" id="cd01999">
    <property type="entry name" value="ASS"/>
    <property type="match status" value="1"/>
</dbReference>
<dbReference type="InterPro" id="IPR001518">
    <property type="entry name" value="Arginosuc_synth"/>
</dbReference>
<evidence type="ECO:0000256" key="6">
    <source>
        <dbReference type="ARBA" id="ARBA00014810"/>
    </source>
</evidence>
<dbReference type="PROSITE" id="PS00564">
    <property type="entry name" value="ARGININOSUCCIN_SYN_1"/>
    <property type="match status" value="1"/>
</dbReference>
<dbReference type="NCBIfam" id="NF003779">
    <property type="entry name" value="PRK05370.1"/>
    <property type="match status" value="1"/>
</dbReference>
<dbReference type="PANTHER" id="PTHR11587:SF2">
    <property type="entry name" value="ARGININOSUCCINATE SYNTHASE"/>
    <property type="match status" value="1"/>
</dbReference>
<evidence type="ECO:0000259" key="16">
    <source>
        <dbReference type="Pfam" id="PF20979"/>
    </source>
</evidence>
<dbReference type="InterPro" id="IPR018223">
    <property type="entry name" value="Arginosuc_synth_CS"/>
</dbReference>
<sequence length="527" mass="58627">MVVISLVYSGSEQVSRQVSQLERQSEEPIIICMQYPYSNSTFRSFQSTDICKIRWLISPALSQANLMSKVLASLPVGEKVGIAFSGGLDTSVAVAWMKAKGATPCTYTADLGQYDEPDIDSVPGRAKEYGAEISRLVDCKSALVEEGLAAIACGAFHIRSGGKQYFNTTPLGRAVTGTMLVRAMHQDSVEIWGDGSTYKGNDIERFYRYGLLANPNLRIYKPWLDQDFVTELGGRKEMSEWLVAHGLPYRDSTEKAYSTDANILGATHEAKKLEELVSSIELVEPIMGVKFWDPSVKIETEDVKIEFSQGRPVAVNGKSFKDSVELIKELNAIGGRHGVGMSDQIENRIIEAKSRGIYEAPAMALLFIAYERLVSAIHNEDTIANYHAEGRRLGRLLYEGRWFDPQALMLRESLTRWVASAITGTVTIRLRRGDDFSIINTTGPALSYSPEKLSMERTEDAAFGPTDRIGQLTMRNLDIADTRAKLDLYSAQGQLGGSDFDLIKEIEKQKLRLSFYEKQQISSMICR</sequence>
<evidence type="ECO:0000256" key="1">
    <source>
        <dbReference type="ARBA" id="ARBA00004496"/>
    </source>
</evidence>
<dbReference type="EC" id="6.3.4.5" evidence="5"/>
<dbReference type="Gene3D" id="3.40.50.620">
    <property type="entry name" value="HUPs"/>
    <property type="match status" value="1"/>
</dbReference>
<evidence type="ECO:0000256" key="10">
    <source>
        <dbReference type="ARBA" id="ARBA00022605"/>
    </source>
</evidence>
<organism evidence="17 18">
    <name type="scientific">Halteria grandinella</name>
    <dbReference type="NCBI Taxonomy" id="5974"/>
    <lineage>
        <taxon>Eukaryota</taxon>
        <taxon>Sar</taxon>
        <taxon>Alveolata</taxon>
        <taxon>Ciliophora</taxon>
        <taxon>Intramacronucleata</taxon>
        <taxon>Spirotrichea</taxon>
        <taxon>Stichotrichia</taxon>
        <taxon>Sporadotrichida</taxon>
        <taxon>Halteriidae</taxon>
        <taxon>Halteria</taxon>
    </lineage>
</organism>
<evidence type="ECO:0000256" key="2">
    <source>
        <dbReference type="ARBA" id="ARBA00004967"/>
    </source>
</evidence>
<dbReference type="Pfam" id="PF00764">
    <property type="entry name" value="Arginosuc_synth"/>
    <property type="match status" value="1"/>
</dbReference>
<evidence type="ECO:0000256" key="12">
    <source>
        <dbReference type="ARBA" id="ARBA00022840"/>
    </source>
</evidence>
<name>A0A8J8SUG3_HALGN</name>
<comment type="catalytic activity">
    <reaction evidence="14">
        <text>L-citrulline + L-aspartate + ATP = 2-(N(omega)-L-arginino)succinate + AMP + diphosphate + H(+)</text>
        <dbReference type="Rhea" id="RHEA:10932"/>
        <dbReference type="ChEBI" id="CHEBI:15378"/>
        <dbReference type="ChEBI" id="CHEBI:29991"/>
        <dbReference type="ChEBI" id="CHEBI:30616"/>
        <dbReference type="ChEBI" id="CHEBI:33019"/>
        <dbReference type="ChEBI" id="CHEBI:57472"/>
        <dbReference type="ChEBI" id="CHEBI:57743"/>
        <dbReference type="ChEBI" id="CHEBI:456215"/>
        <dbReference type="EC" id="6.3.4.5"/>
    </reaction>
</comment>
<dbReference type="HAMAP" id="MF_00581">
    <property type="entry name" value="Arg_succ_synth_type2"/>
    <property type="match status" value="1"/>
</dbReference>
<comment type="subcellular location">
    <subcellularLocation>
        <location evidence="1">Cytoplasm</location>
    </subcellularLocation>
</comment>
<dbReference type="SUPFAM" id="SSF69864">
    <property type="entry name" value="Argininosuccinate synthetase, C-terminal domain"/>
    <property type="match status" value="1"/>
</dbReference>
<keyword evidence="8" id="KW-0055">Arginine biosynthesis</keyword>
<dbReference type="Gene3D" id="1.10.287.400">
    <property type="match status" value="1"/>
</dbReference>
<evidence type="ECO:0000256" key="5">
    <source>
        <dbReference type="ARBA" id="ARBA00012286"/>
    </source>
</evidence>
<evidence type="ECO:0000256" key="9">
    <source>
        <dbReference type="ARBA" id="ARBA00022598"/>
    </source>
</evidence>
<evidence type="ECO:0000313" key="17">
    <source>
        <dbReference type="EMBL" id="TNV71135.1"/>
    </source>
</evidence>
<dbReference type="SUPFAM" id="SSF52402">
    <property type="entry name" value="Adenine nucleotide alpha hydrolases-like"/>
    <property type="match status" value="1"/>
</dbReference>
<dbReference type="EMBL" id="RRYP01030522">
    <property type="protein sequence ID" value="TNV71135.1"/>
    <property type="molecule type" value="Genomic_DNA"/>
</dbReference>
<gene>
    <name evidence="17" type="ORF">FGO68_gene5408</name>
</gene>
<feature type="domain" description="Arginosuccinate synthase C-terminal" evidence="16">
    <location>
        <begin position="257"/>
        <end position="474"/>
    </location>
</feature>
<evidence type="ECO:0000259" key="15">
    <source>
        <dbReference type="Pfam" id="PF00764"/>
    </source>
</evidence>
<dbReference type="PANTHER" id="PTHR11587">
    <property type="entry name" value="ARGININOSUCCINATE SYNTHASE"/>
    <property type="match status" value="1"/>
</dbReference>
<comment type="pathway">
    <text evidence="2">Amino-acid biosynthesis; L-arginine biosynthesis; L-arginine from L-ornithine and carbamoyl phosphate: step 2/3.</text>
</comment>
<evidence type="ECO:0000256" key="3">
    <source>
        <dbReference type="ARBA" id="ARBA00009088"/>
    </source>
</evidence>
<dbReference type="GO" id="GO:0004055">
    <property type="term" value="F:argininosuccinate synthase activity"/>
    <property type="evidence" value="ECO:0007669"/>
    <property type="project" value="UniProtKB-EC"/>
</dbReference>
<accession>A0A8J8SUG3</accession>
<dbReference type="Pfam" id="PF20979">
    <property type="entry name" value="Arginosuc_syn_C"/>
    <property type="match status" value="1"/>
</dbReference>
<comment type="caution">
    <text evidence="17">The sequence shown here is derived from an EMBL/GenBank/DDBJ whole genome shotgun (WGS) entry which is preliminary data.</text>
</comment>
<evidence type="ECO:0000256" key="14">
    <source>
        <dbReference type="ARBA" id="ARBA00049077"/>
    </source>
</evidence>
<feature type="domain" description="Arginosuccinate synthase-like N-terminal" evidence="15">
    <location>
        <begin position="79"/>
        <end position="227"/>
    </location>
</feature>
<protein>
    <recommendedName>
        <fullName evidence="6">Argininosuccinate synthase</fullName>
        <ecNumber evidence="5">6.3.4.5</ecNumber>
    </recommendedName>
    <alternativeName>
        <fullName evidence="13">Citrulline--aspartate ligase</fullName>
    </alternativeName>
</protein>
<dbReference type="PROSITE" id="PS00565">
    <property type="entry name" value="ARGININOSUCCIN_SYN_2"/>
    <property type="match status" value="1"/>
</dbReference>
<keyword evidence="11" id="KW-0547">Nucleotide-binding</keyword>
<keyword evidence="12" id="KW-0067">ATP-binding</keyword>
<dbReference type="InterPro" id="IPR024074">
    <property type="entry name" value="AS_cat/multimer_dom_body"/>
</dbReference>
<dbReference type="InterPro" id="IPR023434">
    <property type="entry name" value="Arginosuc_synth_type_1_subfam"/>
</dbReference>
<dbReference type="GO" id="GO:0005524">
    <property type="term" value="F:ATP binding"/>
    <property type="evidence" value="ECO:0007669"/>
    <property type="project" value="UniProtKB-KW"/>
</dbReference>
<dbReference type="Proteomes" id="UP000785679">
    <property type="component" value="Unassembled WGS sequence"/>
</dbReference>
<comment type="similarity">
    <text evidence="3">Belongs to the argininosuccinate synthase family. Type 2 subfamily.</text>
</comment>
<dbReference type="InterPro" id="IPR014729">
    <property type="entry name" value="Rossmann-like_a/b/a_fold"/>
</dbReference>
<keyword evidence="10" id="KW-0028">Amino-acid biosynthesis</keyword>
<keyword evidence="7" id="KW-0963">Cytoplasm</keyword>
<keyword evidence="18" id="KW-1185">Reference proteome</keyword>
<dbReference type="GO" id="GO:0005737">
    <property type="term" value="C:cytoplasm"/>
    <property type="evidence" value="ECO:0007669"/>
    <property type="project" value="UniProtKB-SubCell"/>
</dbReference>
<dbReference type="InterPro" id="IPR048267">
    <property type="entry name" value="Arginosuc_syn_N"/>
</dbReference>
<proteinExistence type="inferred from homology"/>
<dbReference type="AlphaFoldDB" id="A0A8J8SUG3"/>
<dbReference type="GO" id="GO:0006526">
    <property type="term" value="P:L-arginine biosynthetic process"/>
    <property type="evidence" value="ECO:0007669"/>
    <property type="project" value="UniProtKB-UniPathway"/>
</dbReference>
<dbReference type="InterPro" id="IPR023437">
    <property type="entry name" value="Arg_succ_synth_type2_subfam"/>
</dbReference>
<evidence type="ECO:0000256" key="8">
    <source>
        <dbReference type="ARBA" id="ARBA00022571"/>
    </source>
</evidence>
<dbReference type="GO" id="GO:0000050">
    <property type="term" value="P:urea cycle"/>
    <property type="evidence" value="ECO:0007669"/>
    <property type="project" value="TreeGrafter"/>
</dbReference>
<dbReference type="InterPro" id="IPR024073">
    <property type="entry name" value="AS_multimer_C_tail"/>
</dbReference>
<evidence type="ECO:0000256" key="11">
    <source>
        <dbReference type="ARBA" id="ARBA00022741"/>
    </source>
</evidence>
<evidence type="ECO:0000256" key="13">
    <source>
        <dbReference type="ARBA" id="ARBA00029916"/>
    </source>
</evidence>
<evidence type="ECO:0000256" key="4">
    <source>
        <dbReference type="ARBA" id="ARBA00011881"/>
    </source>
</evidence>
<evidence type="ECO:0000256" key="7">
    <source>
        <dbReference type="ARBA" id="ARBA00022490"/>
    </source>
</evidence>
<dbReference type="Gene3D" id="3.90.1260.10">
    <property type="entry name" value="Argininosuccinate synthetase, chain A, domain 2"/>
    <property type="match status" value="1"/>
</dbReference>
<comment type="subunit">
    <text evidence="4">Homotetramer.</text>
</comment>
<dbReference type="OrthoDB" id="1688907at2759"/>
<reference evidence="17" key="1">
    <citation type="submission" date="2019-06" db="EMBL/GenBank/DDBJ databases">
        <authorList>
            <person name="Zheng W."/>
        </authorList>
    </citation>
    <scope>NUCLEOTIDE SEQUENCE</scope>
    <source>
        <strain evidence="17">QDHG01</strain>
    </source>
</reference>
<dbReference type="GO" id="GO:0042803">
    <property type="term" value="F:protein homodimerization activity"/>
    <property type="evidence" value="ECO:0007669"/>
    <property type="project" value="InterPro"/>
</dbReference>
<evidence type="ECO:0000313" key="18">
    <source>
        <dbReference type="Proteomes" id="UP000785679"/>
    </source>
</evidence>
<dbReference type="GO" id="GO:0000053">
    <property type="term" value="P:argininosuccinate metabolic process"/>
    <property type="evidence" value="ECO:0007669"/>
    <property type="project" value="TreeGrafter"/>
</dbReference>
<dbReference type="NCBIfam" id="TIGR00032">
    <property type="entry name" value="argG"/>
    <property type="match status" value="1"/>
</dbReference>
<keyword evidence="9" id="KW-0436">Ligase</keyword>
<dbReference type="InterPro" id="IPR048268">
    <property type="entry name" value="Arginosuc_syn_C"/>
</dbReference>